<dbReference type="SUPFAM" id="SSF51735">
    <property type="entry name" value="NAD(P)-binding Rossmann-fold domains"/>
    <property type="match status" value="1"/>
</dbReference>
<reference evidence="3" key="1">
    <citation type="journal article" date="2018" name="Proc. Natl. Acad. Sci. U.S.A.">
        <title>Single-bacterial genomics validates rich and varied specialized metabolism of uncultivated Entotheonella sponge symbionts.</title>
        <authorList>
            <person name="Mori T."/>
            <person name="Cahn J.K.B."/>
            <person name="Wilson M.C."/>
            <person name="Meoded R.A."/>
            <person name="Wiebach V."/>
            <person name="Martinez A.F.C."/>
            <person name="Helfrich E.J.N."/>
            <person name="Albersmeier A."/>
            <person name="Wibberg D."/>
            <person name="Datwyler S."/>
            <person name="Keren R."/>
            <person name="Lavy A."/>
            <person name="Ruckert C."/>
            <person name="Ilan M."/>
            <person name="Kalinowski J."/>
            <person name="Matsunaga S."/>
            <person name="Takeyama H."/>
            <person name="Piel J."/>
        </authorList>
    </citation>
    <scope>NUCLEOTIDE SEQUENCE</scope>
    <source>
        <strain evidence="3">TSWB1</strain>
    </source>
</reference>
<feature type="domain" description="GFO/IDH/MocA-like oxidoreductase" evidence="2">
    <location>
        <begin position="138"/>
        <end position="272"/>
    </location>
</feature>
<feature type="domain" description="Gfo/Idh/MocA-like oxidoreductase N-terminal" evidence="1">
    <location>
        <begin position="8"/>
        <end position="124"/>
    </location>
</feature>
<proteinExistence type="predicted"/>
<name>A0A2P1AMA2_9BACT</name>
<dbReference type="SUPFAM" id="SSF55347">
    <property type="entry name" value="Glyceraldehyde-3-phosphate dehydrogenase-like, C-terminal domain"/>
    <property type="match status" value="1"/>
</dbReference>
<dbReference type="InterPro" id="IPR000683">
    <property type="entry name" value="Gfo/Idh/MocA-like_OxRdtase_N"/>
</dbReference>
<evidence type="ECO:0000313" key="3">
    <source>
        <dbReference type="EMBL" id="AVI26412.1"/>
    </source>
</evidence>
<dbReference type="InterPro" id="IPR055170">
    <property type="entry name" value="GFO_IDH_MocA-like_dom"/>
</dbReference>
<dbReference type="Pfam" id="PF22725">
    <property type="entry name" value="GFO_IDH_MocA_C3"/>
    <property type="match status" value="1"/>
</dbReference>
<evidence type="ECO:0000259" key="2">
    <source>
        <dbReference type="Pfam" id="PF22725"/>
    </source>
</evidence>
<dbReference type="Gene3D" id="3.40.50.720">
    <property type="entry name" value="NAD(P)-binding Rossmann-like Domain"/>
    <property type="match status" value="1"/>
</dbReference>
<accession>A0A2P1AMA2</accession>
<dbReference type="PANTHER" id="PTHR43708">
    <property type="entry name" value="CONSERVED EXPRESSED OXIDOREDUCTASE (EUROFUNG)"/>
    <property type="match status" value="1"/>
</dbReference>
<dbReference type="Gene3D" id="3.30.360.10">
    <property type="entry name" value="Dihydrodipicolinate Reductase, domain 2"/>
    <property type="match status" value="1"/>
</dbReference>
<sequence>MGHRMDKIRLAIVGCGTISRLNVPGYLEHPGCDVVALCDPQPERAEQRARDWGITPRVHTDYAQVLDDAEIDAVELLTPTDLHPQQIIAGLEAGKHVSCQKPIASNIAEVDDIARAVAKAQTMFRTTENFLYYPPLVKAKSLLDAGAIGDPSLVRIRTIRGIYADDAHLMIEPDALVWRQNPKRHAGGVMYDDGWHKYATAMWWLGDIEKVQSFVTKTDDYIAEVPSVATWKFKDKDCLGVLDYTVAPEMPIRTKYYPSDEFFEIQGTQGSIWVTRCTGEMLDMPPVMLMKGTEVQQFQVPMDWIEGFKGAARDFIDGITSGRQPHMDIEFSKKVLQVALSVYEAARTERAVDPTALT</sequence>
<dbReference type="EMBL" id="MG844358">
    <property type="protein sequence ID" value="AVI26412.1"/>
    <property type="molecule type" value="Genomic_DNA"/>
</dbReference>
<evidence type="ECO:0000259" key="1">
    <source>
        <dbReference type="Pfam" id="PF01408"/>
    </source>
</evidence>
<dbReference type="PANTHER" id="PTHR43708:SF8">
    <property type="entry name" value="OXIDOREDUCTASE"/>
    <property type="match status" value="1"/>
</dbReference>
<dbReference type="Pfam" id="PF01408">
    <property type="entry name" value="GFO_IDH_MocA"/>
    <property type="match status" value="1"/>
</dbReference>
<dbReference type="GO" id="GO:0000166">
    <property type="term" value="F:nucleotide binding"/>
    <property type="evidence" value="ECO:0007669"/>
    <property type="project" value="InterPro"/>
</dbReference>
<organism evidence="3">
    <name type="scientific">Candidatus Entotheonella serta</name>
    <dbReference type="NCBI Taxonomy" id="1652106"/>
    <lineage>
        <taxon>Bacteria</taxon>
        <taxon>Pseudomonadati</taxon>
        <taxon>Nitrospinota/Tectimicrobiota group</taxon>
        <taxon>Candidatus Tectimicrobiota</taxon>
        <taxon>Candidatus Entotheonellia</taxon>
        <taxon>Candidatus Entotheonellales</taxon>
        <taxon>Candidatus Entotheonellaceae</taxon>
        <taxon>Candidatus Entotheonella</taxon>
    </lineage>
</organism>
<dbReference type="AlphaFoldDB" id="A0A2P1AMA2"/>
<dbReference type="InterPro" id="IPR051317">
    <property type="entry name" value="Gfo/Idh/MocA_oxidoreduct"/>
</dbReference>
<dbReference type="InterPro" id="IPR036291">
    <property type="entry name" value="NAD(P)-bd_dom_sf"/>
</dbReference>
<protein>
    <submittedName>
        <fullName evidence="3">Oxidoreductase</fullName>
    </submittedName>
</protein>